<dbReference type="CDD" id="cd05327">
    <property type="entry name" value="retinol-DH_like_SDR_c_like"/>
    <property type="match status" value="1"/>
</dbReference>
<keyword evidence="2" id="KW-0812">Transmembrane</keyword>
<accession>A0A8S1LU15</accession>
<evidence type="ECO:0000256" key="2">
    <source>
        <dbReference type="SAM" id="Phobius"/>
    </source>
</evidence>
<gene>
    <name evidence="3" type="ORF">PSON_ATCC_30995.1.T0260035</name>
</gene>
<dbReference type="AlphaFoldDB" id="A0A8S1LU15"/>
<dbReference type="PANTHER" id="PTHR43157">
    <property type="entry name" value="PHOSPHATIDYLINOSITOL-GLYCAN BIOSYNTHESIS CLASS F PROTEIN-RELATED"/>
    <property type="match status" value="1"/>
</dbReference>
<dbReference type="InterPro" id="IPR002347">
    <property type="entry name" value="SDR_fam"/>
</dbReference>
<protein>
    <submittedName>
        <fullName evidence="3">Uncharacterized protein</fullName>
    </submittedName>
</protein>
<reference evidence="3" key="1">
    <citation type="submission" date="2021-01" db="EMBL/GenBank/DDBJ databases">
        <authorList>
            <consortium name="Genoscope - CEA"/>
            <person name="William W."/>
        </authorList>
    </citation>
    <scope>NUCLEOTIDE SEQUENCE</scope>
</reference>
<dbReference type="GO" id="GO:0016491">
    <property type="term" value="F:oxidoreductase activity"/>
    <property type="evidence" value="ECO:0007669"/>
    <property type="project" value="UniProtKB-KW"/>
</dbReference>
<dbReference type="Proteomes" id="UP000692954">
    <property type="component" value="Unassembled WGS sequence"/>
</dbReference>
<organism evidence="3 4">
    <name type="scientific">Paramecium sonneborni</name>
    <dbReference type="NCBI Taxonomy" id="65129"/>
    <lineage>
        <taxon>Eukaryota</taxon>
        <taxon>Sar</taxon>
        <taxon>Alveolata</taxon>
        <taxon>Ciliophora</taxon>
        <taxon>Intramacronucleata</taxon>
        <taxon>Oligohymenophorea</taxon>
        <taxon>Peniculida</taxon>
        <taxon>Parameciidae</taxon>
        <taxon>Paramecium</taxon>
    </lineage>
</organism>
<dbReference type="PANTHER" id="PTHR43157:SF31">
    <property type="entry name" value="PHOSPHATIDYLINOSITOL-GLYCAN BIOSYNTHESIS CLASS F PROTEIN"/>
    <property type="match status" value="1"/>
</dbReference>
<keyword evidence="1" id="KW-0560">Oxidoreductase</keyword>
<dbReference type="Pfam" id="PF00106">
    <property type="entry name" value="adh_short"/>
    <property type="match status" value="1"/>
</dbReference>
<evidence type="ECO:0000313" key="3">
    <source>
        <dbReference type="EMBL" id="CAD8069812.1"/>
    </source>
</evidence>
<sequence>MLKNIIQSKYCPIFLSSLIFLYYLHYFLPLLILAYFIIAHFVHLYQRGPIRKYNQINLEGKIVIITGASAGIGKETARKLAWQNATIIFACRDEQKTIKVINEIKQETGNSKLHYMNLQLDDYNNVKEFVKDFKNKFTQLDILINNAGIAQWWHKYNKNNHELVFATNYLGHFLLTRLLMDSMSKESRIIIVSSVMHEMIRSKLNFNDVLNGKYLENYNNTKYCGVLLCQKLSRILKSTKVVALHPGVIKTELLDKAGNTIILQLIQKMLFWLFRPMTLSVEEGAETTIYCALMPYRELLNGGYYEKNRLSKYSKSIEKLNQVEELWEFSHQILKEYL</sequence>
<keyword evidence="2" id="KW-1133">Transmembrane helix</keyword>
<evidence type="ECO:0000256" key="1">
    <source>
        <dbReference type="ARBA" id="ARBA00023002"/>
    </source>
</evidence>
<proteinExistence type="predicted"/>
<dbReference type="EMBL" id="CAJJDN010000026">
    <property type="protein sequence ID" value="CAD8069812.1"/>
    <property type="molecule type" value="Genomic_DNA"/>
</dbReference>
<keyword evidence="2" id="KW-0472">Membrane</keyword>
<keyword evidence="4" id="KW-1185">Reference proteome</keyword>
<feature type="transmembrane region" description="Helical" evidence="2">
    <location>
        <begin position="20"/>
        <end position="42"/>
    </location>
</feature>
<evidence type="ECO:0000313" key="4">
    <source>
        <dbReference type="Proteomes" id="UP000692954"/>
    </source>
</evidence>
<comment type="caution">
    <text evidence="3">The sequence shown here is derived from an EMBL/GenBank/DDBJ whole genome shotgun (WGS) entry which is preliminary data.</text>
</comment>
<name>A0A8S1LU15_9CILI</name>
<dbReference type="OrthoDB" id="1274115at2759"/>